<protein>
    <submittedName>
        <fullName evidence="2">Expressed protein</fullName>
    </submittedName>
</protein>
<reference evidence="2" key="1">
    <citation type="submission" date="2022-06" db="EMBL/GenBank/DDBJ databases">
        <authorList>
            <consortium name="SYNGENTA / RWTH Aachen University"/>
        </authorList>
    </citation>
    <scope>NUCLEOTIDE SEQUENCE</scope>
</reference>
<dbReference type="Proteomes" id="UP001153365">
    <property type="component" value="Unassembled WGS sequence"/>
</dbReference>
<evidence type="ECO:0000256" key="1">
    <source>
        <dbReference type="SAM" id="Phobius"/>
    </source>
</evidence>
<organism evidence="2 3">
    <name type="scientific">Phakopsora pachyrhizi</name>
    <name type="common">Asian soybean rust disease fungus</name>
    <dbReference type="NCBI Taxonomy" id="170000"/>
    <lineage>
        <taxon>Eukaryota</taxon>
        <taxon>Fungi</taxon>
        <taxon>Dikarya</taxon>
        <taxon>Basidiomycota</taxon>
        <taxon>Pucciniomycotina</taxon>
        <taxon>Pucciniomycetes</taxon>
        <taxon>Pucciniales</taxon>
        <taxon>Phakopsoraceae</taxon>
        <taxon>Phakopsora</taxon>
    </lineage>
</organism>
<keyword evidence="3" id="KW-1185">Reference proteome</keyword>
<evidence type="ECO:0000313" key="3">
    <source>
        <dbReference type="Proteomes" id="UP001153365"/>
    </source>
</evidence>
<feature type="transmembrane region" description="Helical" evidence="1">
    <location>
        <begin position="38"/>
        <end position="59"/>
    </location>
</feature>
<evidence type="ECO:0000313" key="2">
    <source>
        <dbReference type="EMBL" id="CAH7688641.1"/>
    </source>
</evidence>
<feature type="transmembrane region" description="Helical" evidence="1">
    <location>
        <begin position="79"/>
        <end position="102"/>
    </location>
</feature>
<gene>
    <name evidence="2" type="ORF">PPACK8108_LOCUS23624</name>
</gene>
<dbReference type="AlphaFoldDB" id="A0AAV0BPS8"/>
<keyword evidence="1" id="KW-0472">Membrane</keyword>
<proteinExistence type="predicted"/>
<dbReference type="EMBL" id="CALTRL010006000">
    <property type="protein sequence ID" value="CAH7688641.1"/>
    <property type="molecule type" value="Genomic_DNA"/>
</dbReference>
<keyword evidence="1" id="KW-0812">Transmembrane</keyword>
<name>A0AAV0BPS8_PHAPC</name>
<sequence length="169" mass="20196">MSSEILHEKHRDIILKIYKHESRLQSIRIRERALTTKVITYTLLYWFIYGTLWYYGWGFTRWTKLLGYNQEEKTIINKAFSSFSGAFSLVLIPLGLLFFRLISTALYRNQREFEQVQINELNKTLAHTVEVLKTQTSYNKTRQIIELYENKAQPNPPNVFFHMHLCNIN</sequence>
<comment type="caution">
    <text evidence="2">The sequence shown here is derived from an EMBL/GenBank/DDBJ whole genome shotgun (WGS) entry which is preliminary data.</text>
</comment>
<keyword evidence="1" id="KW-1133">Transmembrane helix</keyword>
<accession>A0AAV0BPS8</accession>